<gene>
    <name evidence="1" type="ORF">ACM44_13350</name>
</gene>
<name>A0A0J7IWQ9_9FLAO</name>
<proteinExistence type="predicted"/>
<evidence type="ECO:0000313" key="2">
    <source>
        <dbReference type="Proteomes" id="UP000035900"/>
    </source>
</evidence>
<comment type="caution">
    <text evidence="1">The sequence shown here is derived from an EMBL/GenBank/DDBJ whole genome shotgun (WGS) entry which is preliminary data.</text>
</comment>
<evidence type="ECO:0000313" key="1">
    <source>
        <dbReference type="EMBL" id="KMQ70256.1"/>
    </source>
</evidence>
<dbReference type="OrthoDB" id="1064922at2"/>
<dbReference type="RefSeq" id="WP_152669375.1">
    <property type="nucleotide sequence ID" value="NZ_LFNG01000024.1"/>
</dbReference>
<protein>
    <recommendedName>
        <fullName evidence="3">Caudovirus prohead protease</fullName>
    </recommendedName>
</protein>
<dbReference type="AlphaFoldDB" id="A0A0J7IWQ9"/>
<dbReference type="Proteomes" id="UP000035900">
    <property type="component" value="Unassembled WGS sequence"/>
</dbReference>
<dbReference type="PATRIC" id="fig|1304281.5.peg.2881"/>
<sequence length="319" mass="35226">MSRHKFILNDENQVNQYGFRVKNSGLNLTRFMANPVILDHHKDGNAAVIGRWENIQFEDHLLTAVAVFDDKDPNAAEIARKVAEGFLRGASLGLNPYSMSNFIIAPDDVYDLVKSEVLEASITPIPNNANALKLYAATDDVMKELQEKEVSEILLMASEISNFNLHNDMKKINLSLAAVIALGLPQTTLEHDVEAVNSGITKLSAELEAAKTKIQGFEDLEKDKKAKLSADTVDADIKAGKIDATKREDYLKLHAEFPSLYKSTVTDAPAKLNLGAQVNNPSAPADVKTLDDFQKLDLSAQLQFRDNNPEGYKALFNQK</sequence>
<dbReference type="STRING" id="1304281.ACM44_13350"/>
<dbReference type="EMBL" id="LFNG01000024">
    <property type="protein sequence ID" value="KMQ70256.1"/>
    <property type="molecule type" value="Genomic_DNA"/>
</dbReference>
<keyword evidence="2" id="KW-1185">Reference proteome</keyword>
<evidence type="ECO:0008006" key="3">
    <source>
        <dbReference type="Google" id="ProtNLM"/>
    </source>
</evidence>
<organism evidence="1 2">
    <name type="scientific">Chryseobacterium koreense CCUG 49689</name>
    <dbReference type="NCBI Taxonomy" id="1304281"/>
    <lineage>
        <taxon>Bacteria</taxon>
        <taxon>Pseudomonadati</taxon>
        <taxon>Bacteroidota</taxon>
        <taxon>Flavobacteriia</taxon>
        <taxon>Flavobacteriales</taxon>
        <taxon>Weeksellaceae</taxon>
        <taxon>Chryseobacterium group</taxon>
        <taxon>Chryseobacterium</taxon>
    </lineage>
</organism>
<reference evidence="1 2" key="1">
    <citation type="journal article" date="2004" name="Int. J. Syst. Evol. Microbiol.">
        <title>Kaistella koreensis gen. nov., sp. nov., a novel member of the Chryseobacterium-Bergeyella-Riemerella branch.</title>
        <authorList>
            <person name="Kim M.K."/>
            <person name="Im W.T."/>
            <person name="Shin Y.K."/>
            <person name="Lim J.H."/>
            <person name="Kim S.H."/>
            <person name="Lee B.C."/>
            <person name="Park M.Y."/>
            <person name="Lee K.Y."/>
            <person name="Lee S.T."/>
        </authorList>
    </citation>
    <scope>NUCLEOTIDE SEQUENCE [LARGE SCALE GENOMIC DNA]</scope>
    <source>
        <strain evidence="1 2">CCUG 49689</strain>
    </source>
</reference>
<accession>A0A0J7IWQ9</accession>